<protein>
    <submittedName>
        <fullName evidence="2">Uncharacterized protein</fullName>
    </submittedName>
</protein>
<comment type="caution">
    <text evidence="2">The sequence shown here is derived from an EMBL/GenBank/DDBJ whole genome shotgun (WGS) entry which is preliminary data.</text>
</comment>
<dbReference type="Proteomes" id="UP000824890">
    <property type="component" value="Unassembled WGS sequence"/>
</dbReference>
<sequence length="233" mass="26538">MLRSCFDQFRSCFDQFRSAHHRLYSLSTVSFILRFFVTKFEATISCICNHDVKKPSTQKSFDSLRKHSKHMPHLSCEESGGLWSVRSSDSNASASVLAVALKRRGKCTLRLPAWLSVRSLVEDIRDMPNVSAMEVNLVRLFVRRALEEFYKHDKTEADADADTRRSSRQPREANNEPRTSKATLRSFEIFCANSCGAPWELRTSTVSTSVSSYLPCFSCSVTYSDIYLASLYL</sequence>
<evidence type="ECO:0000313" key="2">
    <source>
        <dbReference type="EMBL" id="KAH0943836.1"/>
    </source>
</evidence>
<name>A0ABQ8ETA3_BRANA</name>
<keyword evidence="3" id="KW-1185">Reference proteome</keyword>
<gene>
    <name evidence="2" type="ORF">HID58_003473</name>
</gene>
<organism evidence="2 3">
    <name type="scientific">Brassica napus</name>
    <name type="common">Rape</name>
    <dbReference type="NCBI Taxonomy" id="3708"/>
    <lineage>
        <taxon>Eukaryota</taxon>
        <taxon>Viridiplantae</taxon>
        <taxon>Streptophyta</taxon>
        <taxon>Embryophyta</taxon>
        <taxon>Tracheophyta</taxon>
        <taxon>Spermatophyta</taxon>
        <taxon>Magnoliopsida</taxon>
        <taxon>eudicotyledons</taxon>
        <taxon>Gunneridae</taxon>
        <taxon>Pentapetalae</taxon>
        <taxon>rosids</taxon>
        <taxon>malvids</taxon>
        <taxon>Brassicales</taxon>
        <taxon>Brassicaceae</taxon>
        <taxon>Brassiceae</taxon>
        <taxon>Brassica</taxon>
    </lineage>
</organism>
<dbReference type="EMBL" id="JAGKQM010000001">
    <property type="protein sequence ID" value="KAH0943836.1"/>
    <property type="molecule type" value="Genomic_DNA"/>
</dbReference>
<reference evidence="2 3" key="1">
    <citation type="submission" date="2021-05" db="EMBL/GenBank/DDBJ databases">
        <title>Genome Assembly of Synthetic Allotetraploid Brassica napus Reveals Homoeologous Exchanges between Subgenomes.</title>
        <authorList>
            <person name="Davis J.T."/>
        </authorList>
    </citation>
    <scope>NUCLEOTIDE SEQUENCE [LARGE SCALE GENOMIC DNA]</scope>
    <source>
        <strain evidence="3">cv. Da-Ae</strain>
        <tissue evidence="2">Seedling</tissue>
    </source>
</reference>
<proteinExistence type="predicted"/>
<accession>A0ABQ8ETA3</accession>
<evidence type="ECO:0000256" key="1">
    <source>
        <dbReference type="SAM" id="MobiDB-lite"/>
    </source>
</evidence>
<feature type="region of interest" description="Disordered" evidence="1">
    <location>
        <begin position="157"/>
        <end position="179"/>
    </location>
</feature>
<evidence type="ECO:0000313" key="3">
    <source>
        <dbReference type="Proteomes" id="UP000824890"/>
    </source>
</evidence>